<reference evidence="2 3" key="1">
    <citation type="journal article" date="2021" name="BMC Genomics">
        <title>Datura genome reveals duplications of psychoactive alkaloid biosynthetic genes and high mutation rate following tissue culture.</title>
        <authorList>
            <person name="Rajewski A."/>
            <person name="Carter-House D."/>
            <person name="Stajich J."/>
            <person name="Litt A."/>
        </authorList>
    </citation>
    <scope>NUCLEOTIDE SEQUENCE [LARGE SCALE GENOMIC DNA]</scope>
    <source>
        <strain evidence="2">AR-01</strain>
    </source>
</reference>
<gene>
    <name evidence="2" type="ORF">HAX54_038900</name>
</gene>
<evidence type="ECO:0000313" key="3">
    <source>
        <dbReference type="Proteomes" id="UP000823775"/>
    </source>
</evidence>
<organism evidence="2 3">
    <name type="scientific">Datura stramonium</name>
    <name type="common">Jimsonweed</name>
    <name type="synonym">Common thornapple</name>
    <dbReference type="NCBI Taxonomy" id="4076"/>
    <lineage>
        <taxon>Eukaryota</taxon>
        <taxon>Viridiplantae</taxon>
        <taxon>Streptophyta</taxon>
        <taxon>Embryophyta</taxon>
        <taxon>Tracheophyta</taxon>
        <taxon>Spermatophyta</taxon>
        <taxon>Magnoliopsida</taxon>
        <taxon>eudicotyledons</taxon>
        <taxon>Gunneridae</taxon>
        <taxon>Pentapetalae</taxon>
        <taxon>asterids</taxon>
        <taxon>lamiids</taxon>
        <taxon>Solanales</taxon>
        <taxon>Solanaceae</taxon>
        <taxon>Solanoideae</taxon>
        <taxon>Datureae</taxon>
        <taxon>Datura</taxon>
    </lineage>
</organism>
<evidence type="ECO:0000256" key="1">
    <source>
        <dbReference type="SAM" id="Coils"/>
    </source>
</evidence>
<comment type="caution">
    <text evidence="2">The sequence shown here is derived from an EMBL/GenBank/DDBJ whole genome shotgun (WGS) entry which is preliminary data.</text>
</comment>
<evidence type="ECO:0000313" key="2">
    <source>
        <dbReference type="EMBL" id="MCD7458684.1"/>
    </source>
</evidence>
<dbReference type="EMBL" id="JACEIK010000535">
    <property type="protein sequence ID" value="MCD7458684.1"/>
    <property type="molecule type" value="Genomic_DNA"/>
</dbReference>
<feature type="non-terminal residue" evidence="2">
    <location>
        <position position="1"/>
    </location>
</feature>
<accession>A0ABS8SIE5</accession>
<dbReference type="Proteomes" id="UP000823775">
    <property type="component" value="Unassembled WGS sequence"/>
</dbReference>
<name>A0ABS8SIE5_DATST</name>
<dbReference type="PANTHER" id="PTHR47270">
    <property type="entry name" value="PROTEIN MLP1-LIKE"/>
    <property type="match status" value="1"/>
</dbReference>
<proteinExistence type="predicted"/>
<keyword evidence="1" id="KW-0175">Coiled coil</keyword>
<dbReference type="PANTHER" id="PTHR47270:SF13">
    <property type="entry name" value="HEAVY CHAIN-LIKE PROTEIN, PUTATIVE-RELATED"/>
    <property type="match status" value="1"/>
</dbReference>
<protein>
    <submittedName>
        <fullName evidence="2">Uncharacterized protein</fullName>
    </submittedName>
</protein>
<keyword evidence="3" id="KW-1185">Reference proteome</keyword>
<sequence>LSSQGRDEYMHKISQLEAELQEIRDRYLNMSLKYAEVEDQREQLVMTLKAIHDQKTTRGYHYLSSFWSTGAEM</sequence>
<feature type="coiled-coil region" evidence="1">
    <location>
        <begin position="6"/>
        <end position="40"/>
    </location>
</feature>